<dbReference type="EMBL" id="CM029040">
    <property type="protein sequence ID" value="KAG2637431.1"/>
    <property type="molecule type" value="Genomic_DNA"/>
</dbReference>
<dbReference type="Pfam" id="PF00112">
    <property type="entry name" value="Peptidase_C1"/>
    <property type="match status" value="1"/>
</dbReference>
<evidence type="ECO:0000313" key="3">
    <source>
        <dbReference type="EMBL" id="KAG2637431.1"/>
    </source>
</evidence>
<evidence type="ECO:0000259" key="2">
    <source>
        <dbReference type="Pfam" id="PF00112"/>
    </source>
</evidence>
<evidence type="ECO:0000256" key="1">
    <source>
        <dbReference type="SAM" id="MobiDB-lite"/>
    </source>
</evidence>
<name>A0A8T0VKU7_PANVG</name>
<dbReference type="InterPro" id="IPR000668">
    <property type="entry name" value="Peptidase_C1A_C"/>
</dbReference>
<feature type="compositionally biased region" description="Basic residues" evidence="1">
    <location>
        <begin position="275"/>
        <end position="285"/>
    </location>
</feature>
<proteinExistence type="predicted"/>
<dbReference type="GO" id="GO:0008234">
    <property type="term" value="F:cysteine-type peptidase activity"/>
    <property type="evidence" value="ECO:0007669"/>
    <property type="project" value="InterPro"/>
</dbReference>
<organism evidence="3 4">
    <name type="scientific">Panicum virgatum</name>
    <name type="common">Blackwell switchgrass</name>
    <dbReference type="NCBI Taxonomy" id="38727"/>
    <lineage>
        <taxon>Eukaryota</taxon>
        <taxon>Viridiplantae</taxon>
        <taxon>Streptophyta</taxon>
        <taxon>Embryophyta</taxon>
        <taxon>Tracheophyta</taxon>
        <taxon>Spermatophyta</taxon>
        <taxon>Magnoliopsida</taxon>
        <taxon>Liliopsida</taxon>
        <taxon>Poales</taxon>
        <taxon>Poaceae</taxon>
        <taxon>PACMAD clade</taxon>
        <taxon>Panicoideae</taxon>
        <taxon>Panicodae</taxon>
        <taxon>Paniceae</taxon>
        <taxon>Panicinae</taxon>
        <taxon>Panicum</taxon>
        <taxon>Panicum sect. Hiantes</taxon>
    </lineage>
</organism>
<feature type="domain" description="Peptidase C1A papain C-terminal" evidence="2">
    <location>
        <begin position="189"/>
        <end position="231"/>
    </location>
</feature>
<dbReference type="Proteomes" id="UP000823388">
    <property type="component" value="Chromosome 2N"/>
</dbReference>
<feature type="region of interest" description="Disordered" evidence="1">
    <location>
        <begin position="255"/>
        <end position="285"/>
    </location>
</feature>
<sequence length="285" mass="31802">MAFQAQLQSVLVPQPNGNVEFSWINARYNGKSILAEVHALEGNTCVFEAFCSGAAMAVQKDAASNHKTSDIRFNVRSLVMDYESHTSRTLAKESNSQLPSDLREKTVIQLFQKNGVLASSASWEGEQRIKLTRYLHSRLPQFDKIADFIRQGKPIMGSYSSGYSRLFRTLGPNDIYNFALDPSNPNDRVEASHFVLFVGYGFEGGSSGKPYLIFLNSHGVEFGDNGFGRIYFDVIYRNSFYVLTAVAPPVVPKECGTSTSAAKFPDEDPDDRPTQRRRLNTGRDN</sequence>
<comment type="caution">
    <text evidence="3">The sequence shown here is derived from an EMBL/GenBank/DDBJ whole genome shotgun (WGS) entry which is preliminary data.</text>
</comment>
<gene>
    <name evidence="3" type="ORF">PVAP13_2NG518100</name>
</gene>
<accession>A0A8T0VKU7</accession>
<dbReference type="AlphaFoldDB" id="A0A8T0VKU7"/>
<dbReference type="SUPFAM" id="SSF54001">
    <property type="entry name" value="Cysteine proteinases"/>
    <property type="match status" value="1"/>
</dbReference>
<protein>
    <recommendedName>
        <fullName evidence="2">Peptidase C1A papain C-terminal domain-containing protein</fullName>
    </recommendedName>
</protein>
<dbReference type="GO" id="GO:0006508">
    <property type="term" value="P:proteolysis"/>
    <property type="evidence" value="ECO:0007669"/>
    <property type="project" value="InterPro"/>
</dbReference>
<keyword evidence="4" id="KW-1185">Reference proteome</keyword>
<dbReference type="InterPro" id="IPR038765">
    <property type="entry name" value="Papain-like_cys_pep_sf"/>
</dbReference>
<evidence type="ECO:0000313" key="4">
    <source>
        <dbReference type="Proteomes" id="UP000823388"/>
    </source>
</evidence>
<reference evidence="3" key="1">
    <citation type="submission" date="2020-05" db="EMBL/GenBank/DDBJ databases">
        <title>WGS assembly of Panicum virgatum.</title>
        <authorList>
            <person name="Lovell J.T."/>
            <person name="Jenkins J."/>
            <person name="Shu S."/>
            <person name="Juenger T.E."/>
            <person name="Schmutz J."/>
        </authorList>
    </citation>
    <scope>NUCLEOTIDE SEQUENCE</scope>
    <source>
        <strain evidence="3">AP13</strain>
    </source>
</reference>
<dbReference type="Gene3D" id="3.90.70.10">
    <property type="entry name" value="Cysteine proteinases"/>
    <property type="match status" value="1"/>
</dbReference>